<accession>A0A0E9Q7X5</accession>
<organism evidence="1">
    <name type="scientific">Anguilla anguilla</name>
    <name type="common">European freshwater eel</name>
    <name type="synonym">Muraena anguilla</name>
    <dbReference type="NCBI Taxonomy" id="7936"/>
    <lineage>
        <taxon>Eukaryota</taxon>
        <taxon>Metazoa</taxon>
        <taxon>Chordata</taxon>
        <taxon>Craniata</taxon>
        <taxon>Vertebrata</taxon>
        <taxon>Euteleostomi</taxon>
        <taxon>Actinopterygii</taxon>
        <taxon>Neopterygii</taxon>
        <taxon>Teleostei</taxon>
        <taxon>Anguilliformes</taxon>
        <taxon>Anguillidae</taxon>
        <taxon>Anguilla</taxon>
    </lineage>
</organism>
<reference evidence="1" key="2">
    <citation type="journal article" date="2015" name="Fish Shellfish Immunol.">
        <title>Early steps in the European eel (Anguilla anguilla)-Vibrio vulnificus interaction in the gills: Role of the RtxA13 toxin.</title>
        <authorList>
            <person name="Callol A."/>
            <person name="Pajuelo D."/>
            <person name="Ebbesson L."/>
            <person name="Teles M."/>
            <person name="MacKenzie S."/>
            <person name="Amaro C."/>
        </authorList>
    </citation>
    <scope>NUCLEOTIDE SEQUENCE</scope>
</reference>
<dbReference type="EMBL" id="GBXM01096359">
    <property type="protein sequence ID" value="JAH12218.1"/>
    <property type="molecule type" value="Transcribed_RNA"/>
</dbReference>
<sequence>MDSAWSNRYDRGHRVKSPMSYFCCAQSQQLLRKSELTL</sequence>
<name>A0A0E9Q7X5_ANGAN</name>
<proteinExistence type="predicted"/>
<dbReference type="AlphaFoldDB" id="A0A0E9Q7X5"/>
<evidence type="ECO:0000313" key="1">
    <source>
        <dbReference type="EMBL" id="JAH12218.1"/>
    </source>
</evidence>
<reference evidence="1" key="1">
    <citation type="submission" date="2014-11" db="EMBL/GenBank/DDBJ databases">
        <authorList>
            <person name="Amaro Gonzalez C."/>
        </authorList>
    </citation>
    <scope>NUCLEOTIDE SEQUENCE</scope>
</reference>
<protein>
    <submittedName>
        <fullName evidence="1">Uncharacterized protein</fullName>
    </submittedName>
</protein>